<evidence type="ECO:0008006" key="3">
    <source>
        <dbReference type="Google" id="ProtNLM"/>
    </source>
</evidence>
<dbReference type="Proteomes" id="UP000004263">
    <property type="component" value="Unassembled WGS sequence"/>
</dbReference>
<gene>
    <name evidence="1" type="ORF">RED65_15783</name>
</gene>
<comment type="caution">
    <text evidence="1">The sequence shown here is derived from an EMBL/GenBank/DDBJ whole genome shotgun (WGS) entry which is preliminary data.</text>
</comment>
<organism evidence="1 2">
    <name type="scientific">Bermanella marisrubri</name>
    <dbReference type="NCBI Taxonomy" id="207949"/>
    <lineage>
        <taxon>Bacteria</taxon>
        <taxon>Pseudomonadati</taxon>
        <taxon>Pseudomonadota</taxon>
        <taxon>Gammaproteobacteria</taxon>
        <taxon>Oceanospirillales</taxon>
        <taxon>Oceanospirillaceae</taxon>
        <taxon>Bermanella</taxon>
    </lineage>
</organism>
<dbReference type="RefSeq" id="WP_007018365.1">
    <property type="nucleotide sequence ID" value="NZ_CH724116.1"/>
</dbReference>
<protein>
    <recommendedName>
        <fullName evidence="3">PilZ domain-containing protein</fullName>
    </recommendedName>
</protein>
<dbReference type="STRING" id="207949.RED65_15783"/>
<dbReference type="Gene3D" id="2.40.10.220">
    <property type="entry name" value="predicted glycosyltransferase like domains"/>
    <property type="match status" value="1"/>
</dbReference>
<name>Q1N250_9GAMM</name>
<reference evidence="1 2" key="1">
    <citation type="submission" date="2006-03" db="EMBL/GenBank/DDBJ databases">
        <authorList>
            <person name="Pinhassi J."/>
            <person name="Pedros-Alio C."/>
            <person name="Ferriera S."/>
            <person name="Johnson J."/>
            <person name="Kravitz S."/>
            <person name="Halpern A."/>
            <person name="Remington K."/>
            <person name="Beeson K."/>
            <person name="Tran B."/>
            <person name="Rogers Y.-H."/>
            <person name="Friedman R."/>
            <person name="Venter J.C."/>
        </authorList>
    </citation>
    <scope>NUCLEOTIDE SEQUENCE [LARGE SCALE GENOMIC DNA]</scope>
    <source>
        <strain evidence="1 2">RED65</strain>
    </source>
</reference>
<evidence type="ECO:0000313" key="2">
    <source>
        <dbReference type="Proteomes" id="UP000004263"/>
    </source>
</evidence>
<dbReference type="OrthoDB" id="9780702at2"/>
<dbReference type="HOGENOM" id="CLU_095677_1_1_6"/>
<dbReference type="EMBL" id="AAQH01000008">
    <property type="protein sequence ID" value="EAT12314.1"/>
    <property type="molecule type" value="Genomic_DNA"/>
</dbReference>
<dbReference type="AlphaFoldDB" id="Q1N250"/>
<accession>Q1N250</accession>
<proteinExistence type="predicted"/>
<sequence>MQQERRRYFRIDDEIALSFTLVDDLQKVEPDHQQMDEDTREYHMSLEVQLRHAMVDVRAQSPKLAHVLDLMNQKINLLRSSENLHENHPTMKSANISACGMAFTWSEKLDVNQALMVNLYLQPHHELVRTKAYVAAVSDNPEAEDEQDAYLIRLDFVEMNQAYQEILIQHVVQRQGRQLRQRRDDEESSE</sequence>
<evidence type="ECO:0000313" key="1">
    <source>
        <dbReference type="EMBL" id="EAT12314.1"/>
    </source>
</evidence>
<keyword evidence="2" id="KW-1185">Reference proteome</keyword>